<reference evidence="1 2" key="1">
    <citation type="journal article" date="2015" name="Genome Announc.">
        <title>Expanding the biotechnology potential of lactobacilli through comparative genomics of 213 strains and associated genera.</title>
        <authorList>
            <person name="Sun Z."/>
            <person name="Harris H.M."/>
            <person name="McCann A."/>
            <person name="Guo C."/>
            <person name="Argimon S."/>
            <person name="Zhang W."/>
            <person name="Yang X."/>
            <person name="Jeffery I.B."/>
            <person name="Cooney J.C."/>
            <person name="Kagawa T.F."/>
            <person name="Liu W."/>
            <person name="Song Y."/>
            <person name="Salvetti E."/>
            <person name="Wrobel A."/>
            <person name="Rasinkangas P."/>
            <person name="Parkhill J."/>
            <person name="Rea M.C."/>
            <person name="O'Sullivan O."/>
            <person name="Ritari J."/>
            <person name="Douillard F.P."/>
            <person name="Paul Ross R."/>
            <person name="Yang R."/>
            <person name="Briner A.E."/>
            <person name="Felis G.E."/>
            <person name="de Vos W.M."/>
            <person name="Barrangou R."/>
            <person name="Klaenhammer T.R."/>
            <person name="Caufield P.W."/>
            <person name="Cui Y."/>
            <person name="Zhang H."/>
            <person name="O'Toole P.W."/>
        </authorList>
    </citation>
    <scope>NUCLEOTIDE SEQUENCE [LARGE SCALE GENOMIC DNA]</scope>
    <source>
        <strain evidence="1 2">DSM 17896</strain>
    </source>
</reference>
<dbReference type="OrthoDB" id="2324847at2"/>
<dbReference type="AlphaFoldDB" id="A0A0R2I9U1"/>
<dbReference type="STRING" id="396268.IV45_GL000218"/>
<name>A0A0R2I9U1_9LACO</name>
<dbReference type="EMBL" id="JQBW01000006">
    <property type="protein sequence ID" value="KRN59180.1"/>
    <property type="molecule type" value="Genomic_DNA"/>
</dbReference>
<evidence type="ECO:0000313" key="2">
    <source>
        <dbReference type="Proteomes" id="UP000050934"/>
    </source>
</evidence>
<keyword evidence="2" id="KW-1185">Reference proteome</keyword>
<gene>
    <name evidence="1" type="ORF">IV45_GL000218</name>
</gene>
<dbReference type="Proteomes" id="UP000050934">
    <property type="component" value="Unassembled WGS sequence"/>
</dbReference>
<protein>
    <submittedName>
        <fullName evidence="1">Uncharacterized protein</fullName>
    </submittedName>
</protein>
<dbReference type="PATRIC" id="fig|396268.3.peg.219"/>
<evidence type="ECO:0000313" key="1">
    <source>
        <dbReference type="EMBL" id="KRN59180.1"/>
    </source>
</evidence>
<sequence>MFEKTKSVWKAGKRVQAEVNNLQANLKKLAASQDNLTAFQHDVQRAVDRWQFKAQPRLDKINELLKHLNQ</sequence>
<organism evidence="1 2">
    <name type="scientific">Limosilactobacillus secaliphilus</name>
    <dbReference type="NCBI Taxonomy" id="396268"/>
    <lineage>
        <taxon>Bacteria</taxon>
        <taxon>Bacillati</taxon>
        <taxon>Bacillota</taxon>
        <taxon>Bacilli</taxon>
        <taxon>Lactobacillales</taxon>
        <taxon>Lactobacillaceae</taxon>
        <taxon>Limosilactobacillus</taxon>
    </lineage>
</organism>
<dbReference type="RefSeq" id="WP_057740621.1">
    <property type="nucleotide sequence ID" value="NZ_JQBW01000006.1"/>
</dbReference>
<comment type="caution">
    <text evidence="1">The sequence shown here is derived from an EMBL/GenBank/DDBJ whole genome shotgun (WGS) entry which is preliminary data.</text>
</comment>
<accession>A0A0R2I9U1</accession>
<proteinExistence type="predicted"/>